<evidence type="ECO:0000313" key="3">
    <source>
        <dbReference type="Proteomes" id="UP000245997"/>
    </source>
</evidence>
<name>A0A1W1EMH9_ECOLX</name>
<organism evidence="2 3">
    <name type="scientific">Escherichia coli</name>
    <dbReference type="NCBI Taxonomy" id="562"/>
    <lineage>
        <taxon>Bacteria</taxon>
        <taxon>Pseudomonadati</taxon>
        <taxon>Pseudomonadota</taxon>
        <taxon>Gammaproteobacteria</taxon>
        <taxon>Enterobacterales</taxon>
        <taxon>Enterobacteriaceae</taxon>
        <taxon>Escherichia</taxon>
    </lineage>
</organism>
<proteinExistence type="predicted"/>
<evidence type="ECO:0000313" key="2">
    <source>
        <dbReference type="EMBL" id="SJK83530.1"/>
    </source>
</evidence>
<accession>A0A1W1EMH9</accession>
<gene>
    <name evidence="2" type="ORF">BQ8769_148</name>
</gene>
<dbReference type="EMBL" id="LT719075">
    <property type="protein sequence ID" value="SJK83530.1"/>
    <property type="molecule type" value="Genomic_DNA"/>
</dbReference>
<reference evidence="3" key="1">
    <citation type="submission" date="2017-01" db="EMBL/GenBank/DDBJ databases">
        <authorList>
            <person name="Joensson R."/>
        </authorList>
    </citation>
    <scope>NUCLEOTIDE SEQUENCE [LARGE SCALE GENOMIC DNA]</scope>
</reference>
<protein>
    <submittedName>
        <fullName evidence="2">YdfA protein</fullName>
    </submittedName>
</protein>
<dbReference type="Proteomes" id="UP000245997">
    <property type="component" value="Plasmid pAA"/>
</dbReference>
<evidence type="ECO:0000256" key="1">
    <source>
        <dbReference type="SAM" id="MobiDB-lite"/>
    </source>
</evidence>
<feature type="compositionally biased region" description="Polar residues" evidence="1">
    <location>
        <begin position="67"/>
        <end position="81"/>
    </location>
</feature>
<feature type="region of interest" description="Disordered" evidence="1">
    <location>
        <begin position="67"/>
        <end position="107"/>
    </location>
</feature>
<dbReference type="AlphaFoldDB" id="A0A1W1EMH9"/>
<sequence>MDEERVFSLSYEQLTRFAEQRIRKCNLDSQGVTYLCESAKAGAVLIFWHELAINGYSSMNAIKRQESSLTPTFSASETSSGRMVAGNDSEPPTVSTAAESADCAGCP</sequence>